<feature type="domain" description="ABC transporter" evidence="5">
    <location>
        <begin position="5"/>
        <end position="94"/>
    </location>
</feature>
<evidence type="ECO:0000256" key="3">
    <source>
        <dbReference type="ARBA" id="ARBA00022741"/>
    </source>
</evidence>
<protein>
    <recommendedName>
        <fullName evidence="5">ABC transporter domain-containing protein</fullName>
    </recommendedName>
</protein>
<dbReference type="Gene3D" id="3.40.50.300">
    <property type="entry name" value="P-loop containing nucleotide triphosphate hydrolases"/>
    <property type="match status" value="2"/>
</dbReference>
<feature type="non-terminal residue" evidence="6">
    <location>
        <position position="1"/>
    </location>
</feature>
<evidence type="ECO:0000259" key="5">
    <source>
        <dbReference type="Pfam" id="PF00005"/>
    </source>
</evidence>
<evidence type="ECO:0000256" key="2">
    <source>
        <dbReference type="ARBA" id="ARBA00022737"/>
    </source>
</evidence>
<keyword evidence="2" id="KW-0677">Repeat</keyword>
<dbReference type="InterPro" id="IPR027417">
    <property type="entry name" value="P-loop_NTPase"/>
</dbReference>
<dbReference type="PANTHER" id="PTHR43790:SF9">
    <property type="entry name" value="GALACTOFURANOSE TRANSPORTER ATP-BINDING PROTEIN YTFR"/>
    <property type="match status" value="1"/>
</dbReference>
<reference evidence="6" key="1">
    <citation type="journal article" date="2014" name="Front. Microbiol.">
        <title>High frequency of phylogenetically diverse reductive dehalogenase-homologous genes in deep subseafloor sedimentary metagenomes.</title>
        <authorList>
            <person name="Kawai M."/>
            <person name="Futagami T."/>
            <person name="Toyoda A."/>
            <person name="Takaki Y."/>
            <person name="Nishi S."/>
            <person name="Hori S."/>
            <person name="Arai W."/>
            <person name="Tsubouchi T."/>
            <person name="Morono Y."/>
            <person name="Uchiyama I."/>
            <person name="Ito T."/>
            <person name="Fujiyama A."/>
            <person name="Inagaki F."/>
            <person name="Takami H."/>
        </authorList>
    </citation>
    <scope>NUCLEOTIDE SEQUENCE</scope>
    <source>
        <strain evidence="6">Expedition CK06-06</strain>
    </source>
</reference>
<dbReference type="InterPro" id="IPR003439">
    <property type="entry name" value="ABC_transporter-like_ATP-bd"/>
</dbReference>
<keyword evidence="3" id="KW-0547">Nucleotide-binding</keyword>
<dbReference type="SUPFAM" id="SSF52540">
    <property type="entry name" value="P-loop containing nucleoside triphosphate hydrolases"/>
    <property type="match status" value="2"/>
</dbReference>
<proteinExistence type="predicted"/>
<comment type="caution">
    <text evidence="6">The sequence shown here is derived from an EMBL/GenBank/DDBJ whole genome shotgun (WGS) entry which is preliminary data.</text>
</comment>
<dbReference type="InterPro" id="IPR050107">
    <property type="entry name" value="ABC_carbohydrate_import_ATPase"/>
</dbReference>
<accession>X1GBL3</accession>
<feature type="domain" description="ABC transporter" evidence="5">
    <location>
        <begin position="195"/>
        <end position="265"/>
    </location>
</feature>
<keyword evidence="1" id="KW-0813">Transport</keyword>
<dbReference type="EMBL" id="BARU01011180">
    <property type="protein sequence ID" value="GAH42215.1"/>
    <property type="molecule type" value="Genomic_DNA"/>
</dbReference>
<feature type="non-terminal residue" evidence="6">
    <location>
        <position position="278"/>
    </location>
</feature>
<dbReference type="GO" id="GO:0005524">
    <property type="term" value="F:ATP binding"/>
    <property type="evidence" value="ECO:0007669"/>
    <property type="project" value="UniProtKB-KW"/>
</dbReference>
<name>X1GBL3_9ZZZZ</name>
<dbReference type="Pfam" id="PF00005">
    <property type="entry name" value="ABC_tran"/>
    <property type="match status" value="2"/>
</dbReference>
<organism evidence="6">
    <name type="scientific">marine sediment metagenome</name>
    <dbReference type="NCBI Taxonomy" id="412755"/>
    <lineage>
        <taxon>unclassified sequences</taxon>
        <taxon>metagenomes</taxon>
        <taxon>ecological metagenomes</taxon>
    </lineage>
</organism>
<dbReference type="AlphaFoldDB" id="X1GBL3"/>
<gene>
    <name evidence="6" type="ORF">S03H2_21074</name>
</gene>
<evidence type="ECO:0000256" key="4">
    <source>
        <dbReference type="ARBA" id="ARBA00022840"/>
    </source>
</evidence>
<evidence type="ECO:0000256" key="1">
    <source>
        <dbReference type="ARBA" id="ARBA00022448"/>
    </source>
</evidence>
<dbReference type="GO" id="GO:0016887">
    <property type="term" value="F:ATP hydrolysis activity"/>
    <property type="evidence" value="ECO:0007669"/>
    <property type="project" value="InterPro"/>
</dbReference>
<sequence>AMEYGIAAVHQEFSLFGSLSIAENICIVDLPRSSGVLDWQKIHKIARKYLEIIGANLDLDIPVEKLSTGEQQLVEIAKALRQATKLLILDEPTTSLTKPERDRLFNVIRRLRQHGLGIIFISHFIDEVYEIADRAVVLRDGRHVGGGSVENLPRNKLEELIVGRPFEERRIDIGTKVEEVVLKVEGLTLSPYFYNISFELKRGEILGLSGLMGAGRTELVEAIYGLRPSKGKVWFYGDLVKNCRTSEIRNLGVAFVPEDRTRDGLFSIRSLKENLTAA</sequence>
<evidence type="ECO:0000313" key="6">
    <source>
        <dbReference type="EMBL" id="GAH42215.1"/>
    </source>
</evidence>
<keyword evidence="4" id="KW-0067">ATP-binding</keyword>
<dbReference type="PANTHER" id="PTHR43790">
    <property type="entry name" value="CARBOHYDRATE TRANSPORT ATP-BINDING PROTEIN MG119-RELATED"/>
    <property type="match status" value="1"/>
</dbReference>